<organism evidence="1 2">
    <name type="scientific">Microbacterium imperiale</name>
    <dbReference type="NCBI Taxonomy" id="33884"/>
    <lineage>
        <taxon>Bacteria</taxon>
        <taxon>Bacillati</taxon>
        <taxon>Actinomycetota</taxon>
        <taxon>Actinomycetes</taxon>
        <taxon>Micrococcales</taxon>
        <taxon>Microbacteriaceae</taxon>
        <taxon>Microbacterium</taxon>
    </lineage>
</organism>
<dbReference type="Pfam" id="PF08282">
    <property type="entry name" value="Hydrolase_3"/>
    <property type="match status" value="1"/>
</dbReference>
<dbReference type="GO" id="GO:0016791">
    <property type="term" value="F:phosphatase activity"/>
    <property type="evidence" value="ECO:0007669"/>
    <property type="project" value="TreeGrafter"/>
</dbReference>
<dbReference type="Proteomes" id="UP001142317">
    <property type="component" value="Unassembled WGS sequence"/>
</dbReference>
<dbReference type="InterPro" id="IPR000150">
    <property type="entry name" value="Cof"/>
</dbReference>
<dbReference type="RefSeq" id="WP_271175059.1">
    <property type="nucleotide sequence ID" value="NZ_BSEO01000014.1"/>
</dbReference>
<gene>
    <name evidence="1" type="ORF">GCM10017586_23670</name>
</gene>
<dbReference type="InterPro" id="IPR036412">
    <property type="entry name" value="HAD-like_sf"/>
</dbReference>
<reference evidence="1" key="2">
    <citation type="submission" date="2023-01" db="EMBL/GenBank/DDBJ databases">
        <authorList>
            <person name="Sun Q."/>
            <person name="Evtushenko L."/>
        </authorList>
    </citation>
    <scope>NUCLEOTIDE SEQUENCE</scope>
    <source>
        <strain evidence="1">VKM Ac-1447</strain>
    </source>
</reference>
<sequence>MTMSPFRRRAVFLDVDGTLLHDGTHLPPSAVAAVRRARGNGHLVLLSTGRGMAELRGPILDVGFDGAVTNGGAFASVGDELIVSRLMSAAEIARLAEQFAARGIHWYFQSYDRLFASPGLPAVLADRLERDRIRHDERARAAGVDPDELEFFSVGMKTFDDDIHFSDAEIAKAVILGDDAQAVADLLAELAPDFAVVSGTIPLPEGSSGEVAPRGVNKGAAILEVLARLGVAPADAIGIGDNWNDVEMFEVCGTSIAMGNADPAVQALADEVTTAIDDDGIHNAFVRHGLI</sequence>
<dbReference type="EMBL" id="BSEO01000014">
    <property type="protein sequence ID" value="GLJ80684.1"/>
    <property type="molecule type" value="Genomic_DNA"/>
</dbReference>
<dbReference type="GO" id="GO:0000287">
    <property type="term" value="F:magnesium ion binding"/>
    <property type="evidence" value="ECO:0007669"/>
    <property type="project" value="TreeGrafter"/>
</dbReference>
<dbReference type="PANTHER" id="PTHR10000">
    <property type="entry name" value="PHOSPHOSERINE PHOSPHATASE"/>
    <property type="match status" value="1"/>
</dbReference>
<evidence type="ECO:0008006" key="3">
    <source>
        <dbReference type="Google" id="ProtNLM"/>
    </source>
</evidence>
<dbReference type="PANTHER" id="PTHR10000:SF25">
    <property type="entry name" value="PHOSPHATASE YKRA-RELATED"/>
    <property type="match status" value="1"/>
</dbReference>
<dbReference type="InterPro" id="IPR023214">
    <property type="entry name" value="HAD_sf"/>
</dbReference>
<comment type="caution">
    <text evidence="1">The sequence shown here is derived from an EMBL/GenBank/DDBJ whole genome shotgun (WGS) entry which is preliminary data.</text>
</comment>
<proteinExistence type="predicted"/>
<dbReference type="SUPFAM" id="SSF56784">
    <property type="entry name" value="HAD-like"/>
    <property type="match status" value="1"/>
</dbReference>
<dbReference type="Gene3D" id="3.40.50.1000">
    <property type="entry name" value="HAD superfamily/HAD-like"/>
    <property type="match status" value="1"/>
</dbReference>
<protein>
    <recommendedName>
        <fullName evidence="3">Cof-type HAD-IIB family hydrolase</fullName>
    </recommendedName>
</protein>
<evidence type="ECO:0000313" key="1">
    <source>
        <dbReference type="EMBL" id="GLJ80684.1"/>
    </source>
</evidence>
<dbReference type="Gene3D" id="3.30.1240.10">
    <property type="match status" value="1"/>
</dbReference>
<dbReference type="GO" id="GO:0005829">
    <property type="term" value="C:cytosol"/>
    <property type="evidence" value="ECO:0007669"/>
    <property type="project" value="TreeGrafter"/>
</dbReference>
<reference evidence="1" key="1">
    <citation type="journal article" date="2014" name="Int. J. Syst. Evol. Microbiol.">
        <title>Complete genome sequence of Corynebacterium casei LMG S-19264T (=DSM 44701T), isolated from a smear-ripened cheese.</title>
        <authorList>
            <consortium name="US DOE Joint Genome Institute (JGI-PGF)"/>
            <person name="Walter F."/>
            <person name="Albersmeier A."/>
            <person name="Kalinowski J."/>
            <person name="Ruckert C."/>
        </authorList>
    </citation>
    <scope>NUCLEOTIDE SEQUENCE</scope>
    <source>
        <strain evidence="1">VKM Ac-1447</strain>
    </source>
</reference>
<dbReference type="AlphaFoldDB" id="A0A9W6M494"/>
<evidence type="ECO:0000313" key="2">
    <source>
        <dbReference type="Proteomes" id="UP001142317"/>
    </source>
</evidence>
<name>A0A9W6M494_9MICO</name>
<dbReference type="NCBIfam" id="TIGR00099">
    <property type="entry name" value="Cof-subfamily"/>
    <property type="match status" value="1"/>
</dbReference>
<accession>A0A9W6M494</accession>
<keyword evidence="2" id="KW-1185">Reference proteome</keyword>